<evidence type="ECO:0000256" key="4">
    <source>
        <dbReference type="SAM" id="SignalP"/>
    </source>
</evidence>
<dbReference type="InterPro" id="IPR036852">
    <property type="entry name" value="Peptidase_S8/S53_dom_sf"/>
</dbReference>
<evidence type="ECO:0000313" key="7">
    <source>
        <dbReference type="Proteomes" id="UP000199323"/>
    </source>
</evidence>
<dbReference type="STRING" id="380248.SAMN05216251_11097"/>
<protein>
    <recommendedName>
        <fullName evidence="5">Peptidase S53 domain-containing protein</fullName>
    </recommendedName>
</protein>
<accession>A0A1I2H8D1</accession>
<dbReference type="Gene3D" id="3.40.50.200">
    <property type="entry name" value="Peptidase S8/S53 domain"/>
    <property type="match status" value="1"/>
</dbReference>
<dbReference type="GO" id="GO:0008240">
    <property type="term" value="F:tripeptidyl-peptidase activity"/>
    <property type="evidence" value="ECO:0007669"/>
    <property type="project" value="TreeGrafter"/>
</dbReference>
<dbReference type="SUPFAM" id="SSF52743">
    <property type="entry name" value="Subtilisin-like"/>
    <property type="match status" value="1"/>
</dbReference>
<dbReference type="Proteomes" id="UP000199323">
    <property type="component" value="Unassembled WGS sequence"/>
</dbReference>
<evidence type="ECO:0000256" key="2">
    <source>
        <dbReference type="ARBA" id="ARBA00022801"/>
    </source>
</evidence>
<evidence type="ECO:0000313" key="6">
    <source>
        <dbReference type="EMBL" id="SFF25006.1"/>
    </source>
</evidence>
<dbReference type="PROSITE" id="PS00138">
    <property type="entry name" value="SUBTILASE_SER"/>
    <property type="match status" value="1"/>
</dbReference>
<dbReference type="PANTHER" id="PTHR14218">
    <property type="entry name" value="PROTEASE S8 TRIPEPTIDYL PEPTIDASE I CLN2"/>
    <property type="match status" value="1"/>
</dbReference>
<dbReference type="InterPro" id="IPR030400">
    <property type="entry name" value="Sedolisin_dom"/>
</dbReference>
<keyword evidence="3" id="KW-0720">Serine protease</keyword>
<gene>
    <name evidence="6" type="ORF">SAMN05216251_11097</name>
</gene>
<organism evidence="6 7">
    <name type="scientific">Actinacidiphila alni</name>
    <dbReference type="NCBI Taxonomy" id="380248"/>
    <lineage>
        <taxon>Bacteria</taxon>
        <taxon>Bacillati</taxon>
        <taxon>Actinomycetota</taxon>
        <taxon>Actinomycetes</taxon>
        <taxon>Kitasatosporales</taxon>
        <taxon>Streptomycetaceae</taxon>
        <taxon>Actinacidiphila</taxon>
    </lineage>
</organism>
<evidence type="ECO:0000256" key="1">
    <source>
        <dbReference type="ARBA" id="ARBA00022670"/>
    </source>
</evidence>
<dbReference type="InterPro" id="IPR023828">
    <property type="entry name" value="Peptidase_S8_Ser-AS"/>
</dbReference>
<keyword evidence="2" id="KW-0378">Hydrolase</keyword>
<dbReference type="OrthoDB" id="151889at2"/>
<dbReference type="InterPro" id="IPR050819">
    <property type="entry name" value="Tripeptidyl-peptidase_I"/>
</dbReference>
<dbReference type="RefSeq" id="WP_093714685.1">
    <property type="nucleotide sequence ID" value="NZ_FONG01000010.1"/>
</dbReference>
<feature type="domain" description="Peptidase S53" evidence="5">
    <location>
        <begin position="92"/>
        <end position="424"/>
    </location>
</feature>
<sequence length="424" mass="42306">MRNTLSRAIHRAGLPLTAVAALAASALAFTPSAQAAQPAATARPVHTARACATPARAGEMACKALRVTSGTVHAARTATVTPDAATAATPSGYGPSDLLAAYGLTSAAASKGAGETIAIVDAYDDPNAAKDLASYRSYYGLPACTVANGCFKKVSQTGSTTSLPSADSGWAEEISLDLDMASALCPKCNILLVEAKSASMANLGKSVNEAVSLGAKFVSNSYGGSESSSDSSYDSSYFNHPGVAITVSAGDSGYGAEYPAASKYVTAVGGTALKKSSTTRGWTETVWSTSSTEGTGSGCSAYDAKQSWQKDTGCAKRTIADVSAVADPATGVAVYDSYGVTAGWYTFGGTSVASPVIAGVYALAGTPSAGSYPTSFPYAHTSALNDVTSGSNGSCGGSYLCTGKAGYDGPTGLGTPIGTTAFTG</sequence>
<evidence type="ECO:0000259" key="5">
    <source>
        <dbReference type="PROSITE" id="PS51695"/>
    </source>
</evidence>
<evidence type="ECO:0000256" key="3">
    <source>
        <dbReference type="ARBA" id="ARBA00022825"/>
    </source>
</evidence>
<dbReference type="GO" id="GO:0006508">
    <property type="term" value="P:proteolysis"/>
    <property type="evidence" value="ECO:0007669"/>
    <property type="project" value="UniProtKB-KW"/>
</dbReference>
<dbReference type="EMBL" id="FONG01000010">
    <property type="protein sequence ID" value="SFF25006.1"/>
    <property type="molecule type" value="Genomic_DNA"/>
</dbReference>
<reference evidence="7" key="1">
    <citation type="submission" date="2016-10" db="EMBL/GenBank/DDBJ databases">
        <authorList>
            <person name="Varghese N."/>
            <person name="Submissions S."/>
        </authorList>
    </citation>
    <scope>NUCLEOTIDE SEQUENCE [LARGE SCALE GENOMIC DNA]</scope>
    <source>
        <strain evidence="7">CGMCC 4.3510</strain>
    </source>
</reference>
<proteinExistence type="predicted"/>
<dbReference type="AlphaFoldDB" id="A0A1I2H8D1"/>
<dbReference type="PANTHER" id="PTHR14218:SF15">
    <property type="entry name" value="TRIPEPTIDYL-PEPTIDASE 1"/>
    <property type="match status" value="1"/>
</dbReference>
<feature type="chain" id="PRO_5011629756" description="Peptidase S53 domain-containing protein" evidence="4">
    <location>
        <begin position="36"/>
        <end position="424"/>
    </location>
</feature>
<dbReference type="PROSITE" id="PS51695">
    <property type="entry name" value="SEDOLISIN"/>
    <property type="match status" value="1"/>
</dbReference>
<dbReference type="GO" id="GO:0004252">
    <property type="term" value="F:serine-type endopeptidase activity"/>
    <property type="evidence" value="ECO:0007669"/>
    <property type="project" value="InterPro"/>
</dbReference>
<name>A0A1I2H8D1_9ACTN</name>
<feature type="signal peptide" evidence="4">
    <location>
        <begin position="1"/>
        <end position="35"/>
    </location>
</feature>
<keyword evidence="1" id="KW-0645">Protease</keyword>
<keyword evidence="7" id="KW-1185">Reference proteome</keyword>
<keyword evidence="4" id="KW-0732">Signal</keyword>